<evidence type="ECO:0000313" key="5">
    <source>
        <dbReference type="Proteomes" id="UP000298774"/>
    </source>
</evidence>
<evidence type="ECO:0000256" key="2">
    <source>
        <dbReference type="PIRNR" id="PIRNR029950"/>
    </source>
</evidence>
<evidence type="ECO:0000313" key="3">
    <source>
        <dbReference type="EMBL" id="MDX5954727.1"/>
    </source>
</evidence>
<protein>
    <recommendedName>
        <fullName evidence="2">pre-crRNA processing endonuclease</fullName>
        <ecNumber evidence="2">3.1.-.-</ecNumber>
    </recommendedName>
</protein>
<dbReference type="GO" id="GO:0003723">
    <property type="term" value="F:RNA binding"/>
    <property type="evidence" value="ECO:0007669"/>
    <property type="project" value="UniProtKB-UniRule"/>
</dbReference>
<dbReference type="InterPro" id="IPR013422">
    <property type="entry name" value="CRISPR-assoc_prot_Cas5_N"/>
</dbReference>
<dbReference type="GO" id="GO:0043571">
    <property type="term" value="P:maintenance of CRISPR repeat elements"/>
    <property type="evidence" value="ECO:0007669"/>
    <property type="project" value="UniProtKB-UniRule"/>
</dbReference>
<dbReference type="CDD" id="cd09752">
    <property type="entry name" value="Cas5_I-C"/>
    <property type="match status" value="1"/>
</dbReference>
<dbReference type="KEGG" id="abf:AMK58_11245"/>
<dbReference type="RefSeq" id="WP_035671731.1">
    <property type="nucleotide sequence ID" value="NZ_CP012914.1"/>
</dbReference>
<reference evidence="3 6" key="2">
    <citation type="submission" date="2023-11" db="EMBL/GenBank/DDBJ databases">
        <title>MicrobeMod: A computational toolkit for identifying prokaryotic methylation and restriction-modification with nanopore sequencing.</title>
        <authorList>
            <person name="Crits-Christoph A."/>
            <person name="Kang S.C."/>
            <person name="Lee H."/>
            <person name="Ostrov N."/>
        </authorList>
    </citation>
    <scope>NUCLEOTIDE SEQUENCE [LARGE SCALE GENOMIC DNA]</scope>
    <source>
        <strain evidence="3 6">ATCC 29145</strain>
    </source>
</reference>
<keyword evidence="2" id="KW-0540">Nuclease</keyword>
<name>A0A0P0EZZ9_AZOBR</name>
<dbReference type="InterPro" id="IPR021124">
    <property type="entry name" value="CRISPR-assoc_prot_Cas5"/>
</dbReference>
<comment type="similarity">
    <text evidence="2">Belongs to the CRISPR-associated protein Cas5 family. Subtype I-C/Dvulg subfamily.</text>
</comment>
<dbReference type="EMBL" id="CP032339">
    <property type="protein sequence ID" value="QCO08533.1"/>
    <property type="molecule type" value="Genomic_DNA"/>
</dbReference>
<dbReference type="AlphaFoldDB" id="A0A0P0EZZ9"/>
<dbReference type="EMBL" id="JAWXYC010000004">
    <property type="protein sequence ID" value="MDX5954727.1"/>
    <property type="molecule type" value="Genomic_DNA"/>
</dbReference>
<dbReference type="PIRSF" id="PIRSF029950">
    <property type="entry name" value="Cas_CT1134"/>
    <property type="match status" value="1"/>
</dbReference>
<sequence length="235" mass="26403">MAYGVKLHVWGERACFTRPEMKVERMSYDIMTPSAARGILEAIHWKPAIRWVIDAIHVLKPIRFQSIRRNEVSGLVPKSFVTAAMKAGAVHDLRMDAAENRQQRAATVLVDVAYVIEAHFDLTDRAGAEDTPAKHLSMFNRRAAQGQCFHQPCFGTREFPAHFALLDGDLPPSALPDDQRNRDLGWMLLDMRHDRDSRVGNQHCCTAHCTPLFFHAALRDGAVAVPPPESVEVRS</sequence>
<dbReference type="EC" id="3.1.-.-" evidence="2"/>
<comment type="function">
    <text evidence="2">CRISPR (clustered regularly interspaced short palindromic repeat) is an adaptive immune system that provides protection against mobile genetic elements (viruses, transposable elements and conjugative plasmids). CRISPR clusters contain spacers, sequences complementary to antecedent mobile elements, and target invading nucleic acids. CRISPR clusters are transcribed and processed into CRISPR RNA (crRNA).</text>
</comment>
<dbReference type="Gene3D" id="3.30.70.2660">
    <property type="match status" value="1"/>
</dbReference>
<dbReference type="GO" id="GO:0004519">
    <property type="term" value="F:endonuclease activity"/>
    <property type="evidence" value="ECO:0007669"/>
    <property type="project" value="UniProtKB-UniRule"/>
</dbReference>
<organism evidence="4 5">
    <name type="scientific">Azospirillum brasilense</name>
    <dbReference type="NCBI Taxonomy" id="192"/>
    <lineage>
        <taxon>Bacteria</taxon>
        <taxon>Pseudomonadati</taxon>
        <taxon>Pseudomonadota</taxon>
        <taxon>Alphaproteobacteria</taxon>
        <taxon>Rhodospirillales</taxon>
        <taxon>Azospirillaceae</taxon>
        <taxon>Azospirillum</taxon>
    </lineage>
</organism>
<accession>A0A0P0EZZ9</accession>
<evidence type="ECO:0000313" key="4">
    <source>
        <dbReference type="EMBL" id="QCO08533.1"/>
    </source>
</evidence>
<reference evidence="4 5" key="1">
    <citation type="submission" date="2018-09" db="EMBL/GenBank/DDBJ databases">
        <title>Whole genome based analysis of evolution and adaptive divergence in Indian and Brazilian strains of Azospirillum brasilense.</title>
        <authorList>
            <person name="Singh C."/>
            <person name="Tripathi A.K."/>
        </authorList>
    </citation>
    <scope>NUCLEOTIDE SEQUENCE [LARGE SCALE GENOMIC DNA]</scope>
    <source>
        <strain evidence="4 5">MTCC4038</strain>
    </source>
</reference>
<dbReference type="NCBIfam" id="TIGR02593">
    <property type="entry name" value="CRISPR_cas5"/>
    <property type="match status" value="1"/>
</dbReference>
<gene>
    <name evidence="4" type="primary">cas5c</name>
    <name evidence="4" type="ORF">D3868_05435</name>
    <name evidence="3" type="ORF">SIM66_26515</name>
</gene>
<dbReference type="GO" id="GO:0051607">
    <property type="term" value="P:defense response to virus"/>
    <property type="evidence" value="ECO:0007669"/>
    <property type="project" value="UniProtKB-UniRule"/>
</dbReference>
<dbReference type="Proteomes" id="UP001277471">
    <property type="component" value="Unassembled WGS sequence"/>
</dbReference>
<keyword evidence="1 2" id="KW-0051">Antiviral defense</keyword>
<keyword evidence="2" id="KW-0694">RNA-binding</keyword>
<evidence type="ECO:0000313" key="6">
    <source>
        <dbReference type="Proteomes" id="UP001277471"/>
    </source>
</evidence>
<dbReference type="Proteomes" id="UP000298774">
    <property type="component" value="Chromosome"/>
</dbReference>
<proteinExistence type="inferred from homology"/>
<keyword evidence="6" id="KW-1185">Reference proteome</keyword>
<keyword evidence="2" id="KW-0255">Endonuclease</keyword>
<dbReference type="GO" id="GO:0016787">
    <property type="term" value="F:hydrolase activity"/>
    <property type="evidence" value="ECO:0007669"/>
    <property type="project" value="UniProtKB-KW"/>
</dbReference>
<dbReference type="NCBIfam" id="TIGR01876">
    <property type="entry name" value="cas_Cas5d"/>
    <property type="match status" value="1"/>
</dbReference>
<dbReference type="GeneID" id="56452403"/>
<evidence type="ECO:0000256" key="1">
    <source>
        <dbReference type="ARBA" id="ARBA00023118"/>
    </source>
</evidence>
<dbReference type="Pfam" id="PF09704">
    <property type="entry name" value="Cas_Cas5d"/>
    <property type="match status" value="1"/>
</dbReference>
<dbReference type="InterPro" id="IPR010155">
    <property type="entry name" value="CRISPR-assoc_prot_Cas5d"/>
</dbReference>
<keyword evidence="2" id="KW-0378">Hydrolase</keyword>